<evidence type="ECO:0000313" key="1">
    <source>
        <dbReference type="EMBL" id="KAI4369593.1"/>
    </source>
</evidence>
<dbReference type="EMBL" id="CM042884">
    <property type="protein sequence ID" value="KAI4369593.1"/>
    <property type="molecule type" value="Genomic_DNA"/>
</dbReference>
<keyword evidence="2" id="KW-1185">Reference proteome</keyword>
<organism evidence="1 2">
    <name type="scientific">Melastoma candidum</name>
    <dbReference type="NCBI Taxonomy" id="119954"/>
    <lineage>
        <taxon>Eukaryota</taxon>
        <taxon>Viridiplantae</taxon>
        <taxon>Streptophyta</taxon>
        <taxon>Embryophyta</taxon>
        <taxon>Tracheophyta</taxon>
        <taxon>Spermatophyta</taxon>
        <taxon>Magnoliopsida</taxon>
        <taxon>eudicotyledons</taxon>
        <taxon>Gunneridae</taxon>
        <taxon>Pentapetalae</taxon>
        <taxon>rosids</taxon>
        <taxon>malvids</taxon>
        <taxon>Myrtales</taxon>
        <taxon>Melastomataceae</taxon>
        <taxon>Melastomatoideae</taxon>
        <taxon>Melastomateae</taxon>
        <taxon>Melastoma</taxon>
    </lineage>
</organism>
<sequence length="182" mass="19799">MVGAIIGPRKATLKAKTFTGCRNLIRLLPTGTVFLFQFLNPVLTNNGTCDRPFNKYLSFVLIVLCGISCCLSCFTDSYKGDDEVVRYGIVTVNGLWQSTGGSSADLSSYKLRFGDFVHAVLSVVTFSVLALLDAYTVKCLYPSFETTRKTLMMTLPTVIGVVAGGVFMVFPNNRNGIGYLSS</sequence>
<proteinExistence type="predicted"/>
<gene>
    <name evidence="1" type="ORF">MLD38_018018</name>
</gene>
<protein>
    <submittedName>
        <fullName evidence="1">Uncharacterized protein</fullName>
    </submittedName>
</protein>
<accession>A0ACB9QTL8</accession>
<dbReference type="Proteomes" id="UP001057402">
    <property type="component" value="Chromosome 5"/>
</dbReference>
<comment type="caution">
    <text evidence="1">The sequence shown here is derived from an EMBL/GenBank/DDBJ whole genome shotgun (WGS) entry which is preliminary data.</text>
</comment>
<name>A0ACB9QTL8_9MYRT</name>
<evidence type="ECO:0000313" key="2">
    <source>
        <dbReference type="Proteomes" id="UP001057402"/>
    </source>
</evidence>
<reference evidence="2" key="1">
    <citation type="journal article" date="2023" name="Front. Plant Sci.">
        <title>Chromosomal-level genome assembly of Melastoma candidum provides insights into trichome evolution.</title>
        <authorList>
            <person name="Zhong Y."/>
            <person name="Wu W."/>
            <person name="Sun C."/>
            <person name="Zou P."/>
            <person name="Liu Y."/>
            <person name="Dai S."/>
            <person name="Zhou R."/>
        </authorList>
    </citation>
    <scope>NUCLEOTIDE SEQUENCE [LARGE SCALE GENOMIC DNA]</scope>
</reference>